<sequence length="332" mass="37257">MGMANPDIARPGVVWSFVVSAGLACLSLLLFYLLRPTKEGKRANKVNQLWTERICKKCFQKKVLGALSSKPSALLAEVCFRVVLAPSDQQLATGFAMLLAGLILLGEGRISASISLHGERFQRTLTESHRIHRRQRPHPRSIRDVPIVTWFRILMMVGIAGMLVFVTSIEGYGLWYREFARPAHCLPHDPSYWYGKQKVWAIASFCLLGYYYPEGIIILLTKATALMETYHVQEGIRHTDTEDEIAMHDVLAQEAESSSRASAATSLRPLRSSSAVGGPHSAQGPSWWWSGLSACIRLRSRATRHLRRTTQRKVLGMRRSSWACVSRRLPDA</sequence>
<keyword evidence="3" id="KW-1185">Reference proteome</keyword>
<keyword evidence="1" id="KW-0812">Transmembrane</keyword>
<name>A0A6A5ZNC3_9PLEO</name>
<evidence type="ECO:0000256" key="1">
    <source>
        <dbReference type="SAM" id="Phobius"/>
    </source>
</evidence>
<feature type="transmembrane region" description="Helical" evidence="1">
    <location>
        <begin position="199"/>
        <end position="220"/>
    </location>
</feature>
<reference evidence="2" key="1">
    <citation type="journal article" date="2020" name="Stud. Mycol.">
        <title>101 Dothideomycetes genomes: a test case for predicting lifestyles and emergence of pathogens.</title>
        <authorList>
            <person name="Haridas S."/>
            <person name="Albert R."/>
            <person name="Binder M."/>
            <person name="Bloem J."/>
            <person name="Labutti K."/>
            <person name="Salamov A."/>
            <person name="Andreopoulos B."/>
            <person name="Baker S."/>
            <person name="Barry K."/>
            <person name="Bills G."/>
            <person name="Bluhm B."/>
            <person name="Cannon C."/>
            <person name="Castanera R."/>
            <person name="Culley D."/>
            <person name="Daum C."/>
            <person name="Ezra D."/>
            <person name="Gonzalez J."/>
            <person name="Henrissat B."/>
            <person name="Kuo A."/>
            <person name="Liang C."/>
            <person name="Lipzen A."/>
            <person name="Lutzoni F."/>
            <person name="Magnuson J."/>
            <person name="Mondo S."/>
            <person name="Nolan M."/>
            <person name="Ohm R."/>
            <person name="Pangilinan J."/>
            <person name="Park H.-J."/>
            <person name="Ramirez L."/>
            <person name="Alfaro M."/>
            <person name="Sun H."/>
            <person name="Tritt A."/>
            <person name="Yoshinaga Y."/>
            <person name="Zwiers L.-H."/>
            <person name="Turgeon B."/>
            <person name="Goodwin S."/>
            <person name="Spatafora J."/>
            <person name="Crous P."/>
            <person name="Grigoriev I."/>
        </authorList>
    </citation>
    <scope>NUCLEOTIDE SEQUENCE</scope>
    <source>
        <strain evidence="2">CBS 627.86</strain>
    </source>
</reference>
<dbReference type="OrthoDB" id="5427664at2759"/>
<evidence type="ECO:0000313" key="3">
    <source>
        <dbReference type="Proteomes" id="UP000799770"/>
    </source>
</evidence>
<feature type="transmembrane region" description="Helical" evidence="1">
    <location>
        <begin position="12"/>
        <end position="34"/>
    </location>
</feature>
<gene>
    <name evidence="2" type="ORF">BDV96DRAFT_594399</name>
</gene>
<dbReference type="EMBL" id="ML977312">
    <property type="protein sequence ID" value="KAF2121170.1"/>
    <property type="molecule type" value="Genomic_DNA"/>
</dbReference>
<evidence type="ECO:0000313" key="2">
    <source>
        <dbReference type="EMBL" id="KAF2121170.1"/>
    </source>
</evidence>
<proteinExistence type="predicted"/>
<dbReference type="Proteomes" id="UP000799770">
    <property type="component" value="Unassembled WGS sequence"/>
</dbReference>
<keyword evidence="1" id="KW-0472">Membrane</keyword>
<dbReference type="AlphaFoldDB" id="A0A6A5ZNC3"/>
<feature type="transmembrane region" description="Helical" evidence="1">
    <location>
        <begin position="150"/>
        <end position="169"/>
    </location>
</feature>
<organism evidence="2 3">
    <name type="scientific">Lophiotrema nucula</name>
    <dbReference type="NCBI Taxonomy" id="690887"/>
    <lineage>
        <taxon>Eukaryota</taxon>
        <taxon>Fungi</taxon>
        <taxon>Dikarya</taxon>
        <taxon>Ascomycota</taxon>
        <taxon>Pezizomycotina</taxon>
        <taxon>Dothideomycetes</taxon>
        <taxon>Pleosporomycetidae</taxon>
        <taxon>Pleosporales</taxon>
        <taxon>Lophiotremataceae</taxon>
        <taxon>Lophiotrema</taxon>
    </lineage>
</organism>
<keyword evidence="1" id="KW-1133">Transmembrane helix</keyword>
<accession>A0A6A5ZNC3</accession>
<protein>
    <submittedName>
        <fullName evidence="2">Uncharacterized protein</fullName>
    </submittedName>
</protein>